<dbReference type="Proteomes" id="UP000184251">
    <property type="component" value="Unassembled WGS sequence"/>
</dbReference>
<feature type="transmembrane region" description="Helical" evidence="2">
    <location>
        <begin position="362"/>
        <end position="384"/>
    </location>
</feature>
<evidence type="ECO:0000256" key="1">
    <source>
        <dbReference type="SAM" id="MobiDB-lite"/>
    </source>
</evidence>
<feature type="domain" description="DUF4349" evidence="4">
    <location>
        <begin position="164"/>
        <end position="380"/>
    </location>
</feature>
<keyword evidence="5" id="KW-0863">Zinc-finger</keyword>
<dbReference type="RefSeq" id="WP_073270566.1">
    <property type="nucleotide sequence ID" value="NZ_FQTU01000009.1"/>
</dbReference>
<keyword evidence="5" id="KW-0479">Metal-binding</keyword>
<name>A0A1M4X8D9_9FIRM</name>
<keyword evidence="2" id="KW-0812">Transmembrane</keyword>
<proteinExistence type="predicted"/>
<keyword evidence="5" id="KW-0862">Zinc</keyword>
<accession>A0A1M4X8D9</accession>
<dbReference type="OrthoDB" id="9808253at2"/>
<evidence type="ECO:0000259" key="3">
    <source>
        <dbReference type="Pfam" id="PF13490"/>
    </source>
</evidence>
<reference evidence="5 6" key="1">
    <citation type="submission" date="2016-11" db="EMBL/GenBank/DDBJ databases">
        <authorList>
            <person name="Jaros S."/>
            <person name="Januszkiewicz K."/>
            <person name="Wedrychowicz H."/>
        </authorList>
    </citation>
    <scope>NUCLEOTIDE SEQUENCE [LARGE SCALE GENOMIC DNA]</scope>
    <source>
        <strain evidence="5 6">DSM 14828</strain>
    </source>
</reference>
<organism evidence="5 6">
    <name type="scientific">Alkalibacter saccharofermentans DSM 14828</name>
    <dbReference type="NCBI Taxonomy" id="1120975"/>
    <lineage>
        <taxon>Bacteria</taxon>
        <taxon>Bacillati</taxon>
        <taxon>Bacillota</taxon>
        <taxon>Clostridia</taxon>
        <taxon>Eubacteriales</taxon>
        <taxon>Eubacteriaceae</taxon>
        <taxon>Alkalibacter</taxon>
    </lineage>
</organism>
<protein>
    <submittedName>
        <fullName evidence="5">Putative zinc-finger</fullName>
    </submittedName>
</protein>
<dbReference type="Pfam" id="PF13490">
    <property type="entry name" value="zf-HC2"/>
    <property type="match status" value="1"/>
</dbReference>
<gene>
    <name evidence="5" type="ORF">SAMN02746064_01427</name>
</gene>
<feature type="region of interest" description="Disordered" evidence="1">
    <location>
        <begin position="116"/>
        <end position="153"/>
    </location>
</feature>
<feature type="domain" description="Putative zinc-finger" evidence="3">
    <location>
        <begin position="6"/>
        <end position="36"/>
    </location>
</feature>
<keyword evidence="6" id="KW-1185">Reference proteome</keyword>
<evidence type="ECO:0000313" key="5">
    <source>
        <dbReference type="EMBL" id="SHE89691.1"/>
    </source>
</evidence>
<dbReference type="STRING" id="1120975.SAMN02746064_01427"/>
<dbReference type="InterPro" id="IPR027383">
    <property type="entry name" value="Znf_put"/>
</dbReference>
<evidence type="ECO:0000313" key="6">
    <source>
        <dbReference type="Proteomes" id="UP000184251"/>
    </source>
</evidence>
<keyword evidence="2" id="KW-0472">Membrane</keyword>
<sequence>MDHERYIDLISRDVDKDLSGDEKKELDHHLQSCEECSSYYQDLMADKAVLDGMVVHELKDKDKKQIENNMKSIKNRMPKMKKYLPYAAGLIIVLAIAGTTLSNLFMMGRSDDSASDSGSGYPGFESPEQWEGDAPQEDIARDSDGGNQSAAENVEISREFDVSKIVYRGNISLYTEDYKETADRISTLVLSQGGFIQEASANYYDVAAERSEKAGYMIVRVPSEGFSETMKEIESYGDAMRSGIASTNITQQYQDIEGELDSYLIQEERLLDYLSQAESINDMLSIESELTRVRREINHRSTMLKNWDKEVAYSTININIYERTLPTSKVQTPFEDFGRRIREAFIQSVNYLLKLIVDASIMIVRLMPFAVVALGTAYIVRILLSKYKK</sequence>
<feature type="transmembrane region" description="Helical" evidence="2">
    <location>
        <begin position="83"/>
        <end position="106"/>
    </location>
</feature>
<keyword evidence="2" id="KW-1133">Transmembrane helix</keyword>
<dbReference type="EMBL" id="FQTU01000009">
    <property type="protein sequence ID" value="SHE89691.1"/>
    <property type="molecule type" value="Genomic_DNA"/>
</dbReference>
<dbReference type="InterPro" id="IPR025645">
    <property type="entry name" value="DUF4349"/>
</dbReference>
<dbReference type="GO" id="GO:0008270">
    <property type="term" value="F:zinc ion binding"/>
    <property type="evidence" value="ECO:0007669"/>
    <property type="project" value="UniProtKB-KW"/>
</dbReference>
<dbReference type="AlphaFoldDB" id="A0A1M4X8D9"/>
<dbReference type="Pfam" id="PF14257">
    <property type="entry name" value="DUF4349"/>
    <property type="match status" value="1"/>
</dbReference>
<evidence type="ECO:0000256" key="2">
    <source>
        <dbReference type="SAM" id="Phobius"/>
    </source>
</evidence>
<evidence type="ECO:0000259" key="4">
    <source>
        <dbReference type="Pfam" id="PF14257"/>
    </source>
</evidence>